<dbReference type="PRINTS" id="PR00081">
    <property type="entry name" value="GDHRDH"/>
</dbReference>
<dbReference type="InterPro" id="IPR036291">
    <property type="entry name" value="NAD(P)-bd_dom_sf"/>
</dbReference>
<organism evidence="3 4">
    <name type="scientific">Chilo suppressalis</name>
    <name type="common">Asiatic rice borer moth</name>
    <dbReference type="NCBI Taxonomy" id="168631"/>
    <lineage>
        <taxon>Eukaryota</taxon>
        <taxon>Metazoa</taxon>
        <taxon>Ecdysozoa</taxon>
        <taxon>Arthropoda</taxon>
        <taxon>Hexapoda</taxon>
        <taxon>Insecta</taxon>
        <taxon>Pterygota</taxon>
        <taxon>Neoptera</taxon>
        <taxon>Endopterygota</taxon>
        <taxon>Lepidoptera</taxon>
        <taxon>Glossata</taxon>
        <taxon>Ditrysia</taxon>
        <taxon>Pyraloidea</taxon>
        <taxon>Crambidae</taxon>
        <taxon>Crambinae</taxon>
        <taxon>Chilo</taxon>
    </lineage>
</organism>
<comment type="similarity">
    <text evidence="2">Belongs to the short-chain dehydrogenases/reductases (SDR) family.</text>
</comment>
<keyword evidence="1" id="KW-0560">Oxidoreductase</keyword>
<evidence type="ECO:0000256" key="1">
    <source>
        <dbReference type="ARBA" id="ARBA00023002"/>
    </source>
</evidence>
<dbReference type="PANTHER" id="PTHR43157">
    <property type="entry name" value="PHOSPHATIDYLINOSITOL-GLYCAN BIOSYNTHESIS CLASS F PROTEIN-RELATED"/>
    <property type="match status" value="1"/>
</dbReference>
<dbReference type="Gene3D" id="3.40.50.720">
    <property type="entry name" value="NAD(P)-binding Rossmann-like Domain"/>
    <property type="match status" value="1"/>
</dbReference>
<name>A0ABN8BEH9_CHISP</name>
<dbReference type="Pfam" id="PF00106">
    <property type="entry name" value="adh_short"/>
    <property type="match status" value="1"/>
</dbReference>
<evidence type="ECO:0000256" key="2">
    <source>
        <dbReference type="RuleBase" id="RU000363"/>
    </source>
</evidence>
<dbReference type="Proteomes" id="UP001153292">
    <property type="component" value="Chromosome 5"/>
</dbReference>
<sequence>MDYLSGWCKSKRRLEGITAIVTGSNTGIGKETAADFFTRGARVIIACRDVKKGDAAKKVIENSITDSRKGEIVVEKLDLSSLSSIREFVKRILENEKHINILVNNAGVMMCLEGKTEDGFETHMGTNHLGHALLTLLLLPILMRSDASRIVCVSSYLHLKGQLDLEDMNFEKTPYDAYKGYCKSKAANVLFARALANELKKRGIKNVTTYSLHPGVVSTEIGRHFSESVIWGASWIFNNIITYFSKSPKCGAQTSIYCAIDEGCSHESGLYYADCAVLKPSTQCQDDEFAAKFWDWTIQSLKLQDYDAFQTLN</sequence>
<dbReference type="PRINTS" id="PR00080">
    <property type="entry name" value="SDRFAMILY"/>
</dbReference>
<gene>
    <name evidence="3" type="ORF">CHILSU_LOCUS9480</name>
</gene>
<proteinExistence type="inferred from homology"/>
<dbReference type="SUPFAM" id="SSF51735">
    <property type="entry name" value="NAD(P)-binding Rossmann-fold domains"/>
    <property type="match status" value="1"/>
</dbReference>
<keyword evidence="4" id="KW-1185">Reference proteome</keyword>
<evidence type="ECO:0008006" key="5">
    <source>
        <dbReference type="Google" id="ProtNLM"/>
    </source>
</evidence>
<protein>
    <recommendedName>
        <fullName evidence="5">Retinol dehydrogenase 11</fullName>
    </recommendedName>
</protein>
<dbReference type="InterPro" id="IPR002347">
    <property type="entry name" value="SDR_fam"/>
</dbReference>
<dbReference type="PANTHER" id="PTHR43157:SF73">
    <property type="entry name" value="WW DOMAIN-CONTAINING OXIDOREDUCTASE-LIKE PROTEIN"/>
    <property type="match status" value="1"/>
</dbReference>
<reference evidence="3" key="1">
    <citation type="submission" date="2021-12" db="EMBL/GenBank/DDBJ databases">
        <authorList>
            <person name="King R."/>
        </authorList>
    </citation>
    <scope>NUCLEOTIDE SEQUENCE</scope>
</reference>
<evidence type="ECO:0000313" key="3">
    <source>
        <dbReference type="EMBL" id="CAH0406107.1"/>
    </source>
</evidence>
<dbReference type="EMBL" id="OU963898">
    <property type="protein sequence ID" value="CAH0406107.1"/>
    <property type="molecule type" value="Genomic_DNA"/>
</dbReference>
<evidence type="ECO:0000313" key="4">
    <source>
        <dbReference type="Proteomes" id="UP001153292"/>
    </source>
</evidence>
<accession>A0ABN8BEH9</accession>